<dbReference type="EMBL" id="LWDG02000107">
    <property type="protein sequence ID" value="KAE8269167.1"/>
    <property type="molecule type" value="Genomic_DNA"/>
</dbReference>
<evidence type="ECO:0000313" key="2">
    <source>
        <dbReference type="EMBL" id="KAE8269167.1"/>
    </source>
</evidence>
<sequence length="247" mass="27420">MPSKGGKRTSSSGRRQRPKGPKSEVPPEVALRRQAAARSAAGRNGTLVKDEKSKRNHRGEGSLDAQERQAIVKQAHDAGKVGPSVPSIKTHLGLCVISEEAKKKALALLEMFGPPNRFFKRELREEEPGKEFVKTLEGISSSPPSNDDGDEDKKRELSGANLAKLELEQYDWRTEFQKEDVFANHHVVLCLFSAMLQLSATATQQKKEQGQEDPDQTLARSNFEEMLDIMYRAHNPNLSLPSSSSQM</sequence>
<feature type="region of interest" description="Disordered" evidence="1">
    <location>
        <begin position="1"/>
        <end position="84"/>
    </location>
</feature>
<name>A0A8X7N8K5_9BASI</name>
<feature type="compositionally biased region" description="Low complexity" evidence="1">
    <location>
        <begin position="32"/>
        <end position="43"/>
    </location>
</feature>
<keyword evidence="3" id="KW-1185">Reference proteome</keyword>
<dbReference type="AlphaFoldDB" id="A0A8X7N8K5"/>
<feature type="compositionally biased region" description="Basic and acidic residues" evidence="1">
    <location>
        <begin position="48"/>
        <end position="67"/>
    </location>
</feature>
<reference evidence="2" key="2">
    <citation type="journal article" date="2019" name="IMA Fungus">
        <title>Genome sequencing and comparison of five Tilletia species to identify candidate genes for the detection of regulated species infecting wheat.</title>
        <authorList>
            <person name="Nguyen H.D.T."/>
            <person name="Sultana T."/>
            <person name="Kesanakurti P."/>
            <person name="Hambleton S."/>
        </authorList>
    </citation>
    <scope>NUCLEOTIDE SEQUENCE</scope>
    <source>
        <strain evidence="2">DAOMC 236422</strain>
    </source>
</reference>
<feature type="region of interest" description="Disordered" evidence="1">
    <location>
        <begin position="130"/>
        <end position="154"/>
    </location>
</feature>
<evidence type="ECO:0000313" key="3">
    <source>
        <dbReference type="Proteomes" id="UP000078113"/>
    </source>
</evidence>
<dbReference type="Proteomes" id="UP000078113">
    <property type="component" value="Unassembled WGS sequence"/>
</dbReference>
<proteinExistence type="predicted"/>
<evidence type="ECO:0000256" key="1">
    <source>
        <dbReference type="SAM" id="MobiDB-lite"/>
    </source>
</evidence>
<reference evidence="2" key="1">
    <citation type="submission" date="2016-04" db="EMBL/GenBank/DDBJ databases">
        <authorList>
            <person name="Nguyen H.D."/>
            <person name="Samba Siva P."/>
            <person name="Cullis J."/>
            <person name="Levesque C.A."/>
            <person name="Hambleton S."/>
        </authorList>
    </citation>
    <scope>NUCLEOTIDE SEQUENCE</scope>
    <source>
        <strain evidence="2">DAOMC 236422</strain>
    </source>
</reference>
<protein>
    <submittedName>
        <fullName evidence="2">Uncharacterized protein</fullName>
    </submittedName>
</protein>
<gene>
    <name evidence="2" type="ORF">A4X09_0g3181</name>
</gene>
<organism evidence="2 3">
    <name type="scientific">Tilletia walkeri</name>
    <dbReference type="NCBI Taxonomy" id="117179"/>
    <lineage>
        <taxon>Eukaryota</taxon>
        <taxon>Fungi</taxon>
        <taxon>Dikarya</taxon>
        <taxon>Basidiomycota</taxon>
        <taxon>Ustilaginomycotina</taxon>
        <taxon>Exobasidiomycetes</taxon>
        <taxon>Tilletiales</taxon>
        <taxon>Tilletiaceae</taxon>
        <taxon>Tilletia</taxon>
    </lineage>
</organism>
<accession>A0A8X7N8K5</accession>
<feature type="compositionally biased region" description="Low complexity" evidence="1">
    <location>
        <begin position="1"/>
        <end position="13"/>
    </location>
</feature>
<comment type="caution">
    <text evidence="2">The sequence shown here is derived from an EMBL/GenBank/DDBJ whole genome shotgun (WGS) entry which is preliminary data.</text>
</comment>